<feature type="transmembrane region" description="Helical" evidence="6">
    <location>
        <begin position="934"/>
        <end position="956"/>
    </location>
</feature>
<sequence>MGKIVSIIAMRPVTFFFLLVAPALYVAQMIIPNTIQASYIGLDGLFFSYFKEGDQTIAIYANTTFNLGNYTWYTQLVTPTSGELLGEATITKPHIVINETWYKQAMASPKTGYAALGFRWSPNGNEGSSLFLDTASLGGAGAISLGFQVEGLTDLLSSKHLLGGASLYMASLSDGKVLIEGLKEANVTIKDDKALVHDSNNDFVGEIQCNPSNGVANGDGTAFSVGGANFVFYCSRIDVAMVPMVYVLACPSNGLVSHVHEHTKVALIVLIVTMGCIVISIFAFVALIVRAARREVHLCAAYMREMEKTAQAERKSMKQSLAFASATHDVRGYLACIKGLTELSSSDVAPSSEIASNLRKINTCAEDLLALVNSILDFSKIEAGKMHLEETDFSLPQLLEDIADLHHPISMKKGVDLILDPCDGSIFKFSHVRGDKGKLKQILGNLLSNAVKFTSEGNICIKCEAKKKTSFENSIINSNRNNNNLLNRVSQFFYRNLENAYNDLEVMKKTMMIQDRGCVEFEFRVEDTGPGIPKDKRRLIFENFVQVKETSAGQVGTGLGLGIVQSLVRLMGGDIEIVDKSNGESGTCFKFNIFLKIQDQTLDNNNPRQLQQGTNHNNKDMLLNSNSNLGLTTCVRSSSPKVNEKSSLVILLIKNEARRGMVYRYMDSLGINLKVVGHWKQLSITLKKVKSRLIEPAQWVHNSSSPSSCSDRGLCRGGSSKLLPLNMMDGSDEGVLPVYRRSNIRGGAVGCILLVIDCNAGDDFRKLQRLVSEFRKDLHMTCTTIKVVWVDRPDTRRAHFRGLGDESLPWTDQIISEPLHGSRLCRIVRLLPEFGGVLVNNNAQSETTEEDDEDGEEEDEVGGESSGGGGGGGEIKVVRKKRNLKFTTCGGGGGGDSYGREHEIRRVVRSSSSEKSMSRSQIVQKGEIQEAPRWMWAGLGFGPSSWAVVFCLVVFFKKVQPRFGPRLRAHVGPGLFISEPDPAHNPLYRYLIQKKNTLNSIFFCARRDEEVKKSPLEGKKILIVEDHLLQRKLAETCVRRLGAETQTCGNGKEALDVVWKALSDQPSKFPYDCIIMDCQMPVMNGYEATRRIREEEKKYGIHIPIIALSANEEGGEEGKMIVESGMDFQLTKPLRAEELLKLKQNLF</sequence>
<dbReference type="PROSITE" id="PS50110">
    <property type="entry name" value="RESPONSE_REGULATORY"/>
    <property type="match status" value="1"/>
</dbReference>
<dbReference type="InterPro" id="IPR036097">
    <property type="entry name" value="HisK_dim/P_sf"/>
</dbReference>
<dbReference type="EC" id="2.7.13.3" evidence="2"/>
<keyword evidence="10" id="KW-0418">Kinase</keyword>
<dbReference type="SUPFAM" id="SSF52172">
    <property type="entry name" value="CheY-like"/>
    <property type="match status" value="1"/>
</dbReference>
<dbReference type="InterPro" id="IPR001789">
    <property type="entry name" value="Sig_transdc_resp-reg_receiver"/>
</dbReference>
<feature type="transmembrane region" description="Helical" evidence="6">
    <location>
        <begin position="265"/>
        <end position="289"/>
    </location>
</feature>
<keyword evidence="9" id="KW-1185">Reference proteome</keyword>
<dbReference type="SMART" id="SM00387">
    <property type="entry name" value="HATPase_c"/>
    <property type="match status" value="1"/>
</dbReference>
<dbReference type="SMART" id="SM00448">
    <property type="entry name" value="REC"/>
    <property type="match status" value="1"/>
</dbReference>
<protein>
    <recommendedName>
        <fullName evidence="2">histidine kinase</fullName>
        <ecNumber evidence="2">2.7.13.3</ecNumber>
    </recommendedName>
</protein>
<keyword evidence="10" id="KW-0808">Transferase</keyword>
<feature type="modified residue" description="4-aspartylphosphate" evidence="4">
    <location>
        <position position="1077"/>
    </location>
</feature>
<dbReference type="PROSITE" id="PS50109">
    <property type="entry name" value="HIS_KIN"/>
    <property type="match status" value="1"/>
</dbReference>
<dbReference type="InterPro" id="IPR003594">
    <property type="entry name" value="HATPase_dom"/>
</dbReference>
<evidence type="ECO:0000256" key="5">
    <source>
        <dbReference type="SAM" id="MobiDB-lite"/>
    </source>
</evidence>
<feature type="transmembrane region" description="Helical" evidence="6">
    <location>
        <begin position="239"/>
        <end position="256"/>
    </location>
</feature>
<proteinExistence type="predicted"/>
<dbReference type="Gene3D" id="1.10.287.130">
    <property type="match status" value="1"/>
</dbReference>
<reference evidence="9" key="1">
    <citation type="journal article" date="2021" name="Nat. Commun.">
        <title>Genomic analyses provide insights into spinach domestication and the genetic basis of agronomic traits.</title>
        <authorList>
            <person name="Cai X."/>
            <person name="Sun X."/>
            <person name="Xu C."/>
            <person name="Sun H."/>
            <person name="Wang X."/>
            <person name="Ge C."/>
            <person name="Zhang Z."/>
            <person name="Wang Q."/>
            <person name="Fei Z."/>
            <person name="Jiao C."/>
            <person name="Wang Q."/>
        </authorList>
    </citation>
    <scope>NUCLEOTIDE SEQUENCE [LARGE SCALE GENOMIC DNA]</scope>
    <source>
        <strain evidence="9">cv. Varoflay</strain>
    </source>
</reference>
<accession>A0ABM3QLP1</accession>
<dbReference type="InterPro" id="IPR011006">
    <property type="entry name" value="CheY-like_superfamily"/>
</dbReference>
<evidence type="ECO:0000256" key="6">
    <source>
        <dbReference type="SAM" id="Phobius"/>
    </source>
</evidence>
<feature type="domain" description="Response regulatory" evidence="8">
    <location>
        <begin position="1020"/>
        <end position="1147"/>
    </location>
</feature>
<dbReference type="Pfam" id="PF00512">
    <property type="entry name" value="HisKA"/>
    <property type="match status" value="1"/>
</dbReference>
<dbReference type="RefSeq" id="XP_056684277.1">
    <property type="nucleotide sequence ID" value="XM_056828299.1"/>
</dbReference>
<dbReference type="InterPro" id="IPR005467">
    <property type="entry name" value="His_kinase_dom"/>
</dbReference>
<keyword evidence="6" id="KW-0472">Membrane</keyword>
<feature type="compositionally biased region" description="Gly residues" evidence="5">
    <location>
        <begin position="864"/>
        <end position="874"/>
    </location>
</feature>
<organism evidence="9 10">
    <name type="scientific">Spinacia oleracea</name>
    <name type="common">Spinach</name>
    <dbReference type="NCBI Taxonomy" id="3562"/>
    <lineage>
        <taxon>Eukaryota</taxon>
        <taxon>Viridiplantae</taxon>
        <taxon>Streptophyta</taxon>
        <taxon>Embryophyta</taxon>
        <taxon>Tracheophyta</taxon>
        <taxon>Spermatophyta</taxon>
        <taxon>Magnoliopsida</taxon>
        <taxon>eudicotyledons</taxon>
        <taxon>Gunneridae</taxon>
        <taxon>Pentapetalae</taxon>
        <taxon>Caryophyllales</taxon>
        <taxon>Chenopodiaceae</taxon>
        <taxon>Chenopodioideae</taxon>
        <taxon>Anserineae</taxon>
        <taxon>Spinacia</taxon>
    </lineage>
</organism>
<dbReference type="SMART" id="SM00388">
    <property type="entry name" value="HisKA"/>
    <property type="match status" value="1"/>
</dbReference>
<dbReference type="SUPFAM" id="SSF55874">
    <property type="entry name" value="ATPase domain of HSP90 chaperone/DNA topoisomerase II/histidine kinase"/>
    <property type="match status" value="1"/>
</dbReference>
<evidence type="ECO:0000256" key="1">
    <source>
        <dbReference type="ARBA" id="ARBA00000085"/>
    </source>
</evidence>
<reference evidence="10" key="2">
    <citation type="submission" date="2025-08" db="UniProtKB">
        <authorList>
            <consortium name="RefSeq"/>
        </authorList>
    </citation>
    <scope>IDENTIFICATION</scope>
    <source>
        <tissue evidence="10">Leaf</tissue>
    </source>
</reference>
<dbReference type="GO" id="GO:0016301">
    <property type="term" value="F:kinase activity"/>
    <property type="evidence" value="ECO:0007669"/>
    <property type="project" value="UniProtKB-KW"/>
</dbReference>
<dbReference type="CDD" id="cd00082">
    <property type="entry name" value="HisKA"/>
    <property type="match status" value="1"/>
</dbReference>
<dbReference type="Gene3D" id="3.30.565.10">
    <property type="entry name" value="Histidine kinase-like ATPase, C-terminal domain"/>
    <property type="match status" value="1"/>
</dbReference>
<evidence type="ECO:0000259" key="7">
    <source>
        <dbReference type="PROSITE" id="PS50109"/>
    </source>
</evidence>
<comment type="catalytic activity">
    <reaction evidence="1">
        <text>ATP + protein L-histidine = ADP + protein N-phospho-L-histidine.</text>
        <dbReference type="EC" id="2.7.13.3"/>
    </reaction>
</comment>
<feature type="compositionally biased region" description="Acidic residues" evidence="5">
    <location>
        <begin position="847"/>
        <end position="862"/>
    </location>
</feature>
<dbReference type="PANTHER" id="PTHR43719">
    <property type="entry name" value="TWO-COMPONENT HISTIDINE KINASE"/>
    <property type="match status" value="1"/>
</dbReference>
<dbReference type="InterPro" id="IPR050956">
    <property type="entry name" value="2C_system_His_kinase"/>
</dbReference>
<dbReference type="Pfam" id="PF00072">
    <property type="entry name" value="Response_reg"/>
    <property type="match status" value="1"/>
</dbReference>
<feature type="region of interest" description="Disordered" evidence="5">
    <location>
        <begin position="841"/>
        <end position="875"/>
    </location>
</feature>
<dbReference type="InterPro" id="IPR004358">
    <property type="entry name" value="Sig_transdc_His_kin-like_C"/>
</dbReference>
<dbReference type="PANTHER" id="PTHR43719:SF75">
    <property type="entry name" value="HISTIDINE KINASE CKI1"/>
    <property type="match status" value="1"/>
</dbReference>
<dbReference type="InterPro" id="IPR003661">
    <property type="entry name" value="HisK_dim/P_dom"/>
</dbReference>
<dbReference type="Pfam" id="PF02518">
    <property type="entry name" value="HATPase_c"/>
    <property type="match status" value="1"/>
</dbReference>
<dbReference type="GeneID" id="110776043"/>
<gene>
    <name evidence="10" type="primary">LOC110776043</name>
</gene>
<dbReference type="PRINTS" id="PR00344">
    <property type="entry name" value="BCTRLSENSOR"/>
</dbReference>
<evidence type="ECO:0000313" key="10">
    <source>
        <dbReference type="RefSeq" id="XP_056684277.1"/>
    </source>
</evidence>
<dbReference type="InterPro" id="IPR036890">
    <property type="entry name" value="HATPase_C_sf"/>
</dbReference>
<evidence type="ECO:0000256" key="2">
    <source>
        <dbReference type="ARBA" id="ARBA00012438"/>
    </source>
</evidence>
<feature type="domain" description="Histidine kinase" evidence="7">
    <location>
        <begin position="325"/>
        <end position="597"/>
    </location>
</feature>
<keyword evidence="3 4" id="KW-0597">Phosphoprotein</keyword>
<evidence type="ECO:0000256" key="3">
    <source>
        <dbReference type="ARBA" id="ARBA00022553"/>
    </source>
</evidence>
<dbReference type="Gene3D" id="3.40.50.2300">
    <property type="match status" value="1"/>
</dbReference>
<dbReference type="Proteomes" id="UP000813463">
    <property type="component" value="Chromosome 5"/>
</dbReference>
<evidence type="ECO:0000256" key="4">
    <source>
        <dbReference type="PROSITE-ProRule" id="PRU00169"/>
    </source>
</evidence>
<evidence type="ECO:0000313" key="9">
    <source>
        <dbReference type="Proteomes" id="UP000813463"/>
    </source>
</evidence>
<dbReference type="CDD" id="cd17546">
    <property type="entry name" value="REC_hyHK_CKI1_RcsC-like"/>
    <property type="match status" value="1"/>
</dbReference>
<keyword evidence="6" id="KW-0812">Transmembrane</keyword>
<keyword evidence="6" id="KW-1133">Transmembrane helix</keyword>
<dbReference type="SUPFAM" id="SSF47384">
    <property type="entry name" value="Homodimeric domain of signal transducing histidine kinase"/>
    <property type="match status" value="1"/>
</dbReference>
<evidence type="ECO:0000259" key="8">
    <source>
        <dbReference type="PROSITE" id="PS50110"/>
    </source>
</evidence>
<name>A0ABM3QLP1_SPIOL</name>